<comment type="caution">
    <text evidence="5">The sequence shown here is derived from an EMBL/GenBank/DDBJ whole genome shotgun (WGS) entry which is preliminary data.</text>
</comment>
<dbReference type="Pfam" id="PF00005">
    <property type="entry name" value="ABC_tran"/>
    <property type="match status" value="1"/>
</dbReference>
<sequence length="253" mass="28050">MDEVILKLLDLSKSFEGKKVLDAISLEVKEGEAVAILGKSGVGKTVLLKSMVGLLKADSGHIFFKGVDITRLKRKDLFAIRKHFGFVFQGSALFDSMTVYENIALPLEQRGLGRDEINIRVKTVLELVGLPGIENLLPHELSGGMKKRVGIARAFVTQPQIILYDEPTAGLDPVTGIRINHLIGELNRKRNVTAIVVTHDIRSATSICDRIVLLSQGKLVVDVHVKNIEKVEHPEFVEFLKSAKIQEVRNDKK</sequence>
<keyword evidence="2" id="KW-0547">Nucleotide-binding</keyword>
<reference evidence="5" key="1">
    <citation type="journal article" date="2020" name="mSystems">
        <title>Genome- and Community-Level Interaction Insights into Carbon Utilization and Element Cycling Functions of Hydrothermarchaeota in Hydrothermal Sediment.</title>
        <authorList>
            <person name="Zhou Z."/>
            <person name="Liu Y."/>
            <person name="Xu W."/>
            <person name="Pan J."/>
            <person name="Luo Z.H."/>
            <person name="Li M."/>
        </authorList>
    </citation>
    <scope>NUCLEOTIDE SEQUENCE [LARGE SCALE GENOMIC DNA]</scope>
    <source>
        <strain evidence="5">HyVt-28</strain>
    </source>
</reference>
<proteinExistence type="predicted"/>
<dbReference type="GO" id="GO:0005524">
    <property type="term" value="F:ATP binding"/>
    <property type="evidence" value="ECO:0007669"/>
    <property type="project" value="UniProtKB-KW"/>
</dbReference>
<dbReference type="PROSITE" id="PS00211">
    <property type="entry name" value="ABC_TRANSPORTER_1"/>
    <property type="match status" value="1"/>
</dbReference>
<dbReference type="EMBL" id="DRDR01000101">
    <property type="protein sequence ID" value="HDL60289.1"/>
    <property type="molecule type" value="Genomic_DNA"/>
</dbReference>
<dbReference type="InterPro" id="IPR003593">
    <property type="entry name" value="AAA+_ATPase"/>
</dbReference>
<dbReference type="AlphaFoldDB" id="A0A7V0LUK8"/>
<organism evidence="5">
    <name type="scientific">candidate division WOR-3 bacterium</name>
    <dbReference type="NCBI Taxonomy" id="2052148"/>
    <lineage>
        <taxon>Bacteria</taxon>
        <taxon>Bacteria division WOR-3</taxon>
    </lineage>
</organism>
<evidence type="ECO:0000313" key="5">
    <source>
        <dbReference type="EMBL" id="HDL60289.1"/>
    </source>
</evidence>
<dbReference type="InterPro" id="IPR003439">
    <property type="entry name" value="ABC_transporter-like_ATP-bd"/>
</dbReference>
<evidence type="ECO:0000256" key="2">
    <source>
        <dbReference type="ARBA" id="ARBA00022741"/>
    </source>
</evidence>
<dbReference type="SMART" id="SM00382">
    <property type="entry name" value="AAA"/>
    <property type="match status" value="1"/>
</dbReference>
<dbReference type="SUPFAM" id="SSF52540">
    <property type="entry name" value="P-loop containing nucleoside triphosphate hydrolases"/>
    <property type="match status" value="1"/>
</dbReference>
<dbReference type="InterPro" id="IPR027417">
    <property type="entry name" value="P-loop_NTPase"/>
</dbReference>
<dbReference type="Proteomes" id="UP000886381">
    <property type="component" value="Unassembled WGS sequence"/>
</dbReference>
<evidence type="ECO:0000256" key="3">
    <source>
        <dbReference type="ARBA" id="ARBA00022840"/>
    </source>
</evidence>
<dbReference type="Gene3D" id="3.40.50.300">
    <property type="entry name" value="P-loop containing nucleotide triphosphate hydrolases"/>
    <property type="match status" value="1"/>
</dbReference>
<accession>A0A7V0LUK8</accession>
<keyword evidence="3 5" id="KW-0067">ATP-binding</keyword>
<keyword evidence="1" id="KW-0813">Transport</keyword>
<evidence type="ECO:0000259" key="4">
    <source>
        <dbReference type="PROSITE" id="PS50893"/>
    </source>
</evidence>
<name>A0A7V0LUK8_UNCW3</name>
<dbReference type="GO" id="GO:0016887">
    <property type="term" value="F:ATP hydrolysis activity"/>
    <property type="evidence" value="ECO:0007669"/>
    <property type="project" value="InterPro"/>
</dbReference>
<gene>
    <name evidence="5" type="ORF">ENH14_02415</name>
</gene>
<dbReference type="InterPro" id="IPR017871">
    <property type="entry name" value="ABC_transporter-like_CS"/>
</dbReference>
<feature type="domain" description="ABC transporter" evidence="4">
    <location>
        <begin position="6"/>
        <end position="241"/>
    </location>
</feature>
<dbReference type="PANTHER" id="PTHR43023">
    <property type="entry name" value="PROTEIN TRIGALACTOSYLDIACYLGLYCEROL 3, CHLOROPLASTIC"/>
    <property type="match status" value="1"/>
</dbReference>
<dbReference type="PANTHER" id="PTHR43023:SF6">
    <property type="entry name" value="INTERMEMBRANE PHOSPHOLIPID TRANSPORT SYSTEM ATP-BINDING PROTEIN MLAF"/>
    <property type="match status" value="1"/>
</dbReference>
<dbReference type="PROSITE" id="PS50893">
    <property type="entry name" value="ABC_TRANSPORTER_2"/>
    <property type="match status" value="1"/>
</dbReference>
<evidence type="ECO:0000256" key="1">
    <source>
        <dbReference type="ARBA" id="ARBA00022448"/>
    </source>
</evidence>
<protein>
    <submittedName>
        <fullName evidence="5">ATP-binding cassette domain-containing protein</fullName>
    </submittedName>
</protein>